<keyword evidence="3 6" id="KW-0812">Transmembrane</keyword>
<dbReference type="AlphaFoldDB" id="A0A8K0KRJ2"/>
<evidence type="ECO:0000256" key="3">
    <source>
        <dbReference type="ARBA" id="ARBA00022692"/>
    </source>
</evidence>
<comment type="similarity">
    <text evidence="2">Belongs to the ADIPOR family.</text>
</comment>
<evidence type="ECO:0000256" key="2">
    <source>
        <dbReference type="ARBA" id="ARBA00007018"/>
    </source>
</evidence>
<evidence type="ECO:0000313" key="7">
    <source>
        <dbReference type="EMBL" id="KAG8240189.1"/>
    </source>
</evidence>
<evidence type="ECO:0000256" key="5">
    <source>
        <dbReference type="ARBA" id="ARBA00023136"/>
    </source>
</evidence>
<sequence>MQIVFVTLMRKACLKNERGYKEKPLGFGLDYCGIATLIMGSYVPWLYYGFYCESKQMLIYLSVVLFLGISSFVVSLWDRFSEPKFRALRAVTPDSKFGEFVQYGDLENRGCVFMGFGLSGVIPAVHYAVSQGWLNAVNQAALGPLILMGALYILGALFYTLRIPERFFPGSCDIIVIKYLKILHPFIEYYLRHVNVFPSCVSFSWVKLPYQGLL</sequence>
<feature type="transmembrane region" description="Helical" evidence="6">
    <location>
        <begin position="25"/>
        <end position="45"/>
    </location>
</feature>
<reference evidence="7" key="2">
    <citation type="submission" date="2017-10" db="EMBL/GenBank/DDBJ databases">
        <title>Ladona fulva Genome sequencing and assembly.</title>
        <authorList>
            <person name="Murali S."/>
            <person name="Richards S."/>
            <person name="Bandaranaike D."/>
            <person name="Bellair M."/>
            <person name="Blankenburg K."/>
            <person name="Chao H."/>
            <person name="Dinh H."/>
            <person name="Doddapaneni H."/>
            <person name="Dugan-Rocha S."/>
            <person name="Elkadiri S."/>
            <person name="Gnanaolivu R."/>
            <person name="Hernandez B."/>
            <person name="Skinner E."/>
            <person name="Javaid M."/>
            <person name="Lee S."/>
            <person name="Li M."/>
            <person name="Ming W."/>
            <person name="Munidasa M."/>
            <person name="Muniz J."/>
            <person name="Nguyen L."/>
            <person name="Hughes D."/>
            <person name="Osuji N."/>
            <person name="Pu L.-L."/>
            <person name="Puazo M."/>
            <person name="Qu C."/>
            <person name="Quiroz J."/>
            <person name="Raj R."/>
            <person name="Weissenberger G."/>
            <person name="Xin Y."/>
            <person name="Zou X."/>
            <person name="Han Y."/>
            <person name="Worley K."/>
            <person name="Muzny D."/>
            <person name="Gibbs R."/>
        </authorList>
    </citation>
    <scope>NUCLEOTIDE SEQUENCE</scope>
    <source>
        <strain evidence="7">Sampled in the wild</strain>
    </source>
</reference>
<proteinExistence type="inferred from homology"/>
<keyword evidence="8" id="KW-1185">Reference proteome</keyword>
<gene>
    <name evidence="7" type="ORF">J437_LFUL016617</name>
</gene>
<comment type="caution">
    <text evidence="7">The sequence shown here is derived from an EMBL/GenBank/DDBJ whole genome shotgun (WGS) entry which is preliminary data.</text>
</comment>
<evidence type="ECO:0000256" key="1">
    <source>
        <dbReference type="ARBA" id="ARBA00004141"/>
    </source>
</evidence>
<feature type="transmembrane region" description="Helical" evidence="6">
    <location>
        <begin position="111"/>
        <end position="129"/>
    </location>
</feature>
<comment type="subcellular location">
    <subcellularLocation>
        <location evidence="1">Membrane</location>
        <topology evidence="1">Multi-pass membrane protein</topology>
    </subcellularLocation>
</comment>
<protein>
    <submittedName>
        <fullName evidence="7">Uncharacterized protein</fullName>
    </submittedName>
</protein>
<dbReference type="EMBL" id="KZ312416">
    <property type="protein sequence ID" value="KAG8240189.1"/>
    <property type="molecule type" value="Genomic_DNA"/>
</dbReference>
<organism evidence="7 8">
    <name type="scientific">Ladona fulva</name>
    <name type="common">Scarce chaser dragonfly</name>
    <name type="synonym">Libellula fulva</name>
    <dbReference type="NCBI Taxonomy" id="123851"/>
    <lineage>
        <taxon>Eukaryota</taxon>
        <taxon>Metazoa</taxon>
        <taxon>Ecdysozoa</taxon>
        <taxon>Arthropoda</taxon>
        <taxon>Hexapoda</taxon>
        <taxon>Insecta</taxon>
        <taxon>Pterygota</taxon>
        <taxon>Palaeoptera</taxon>
        <taxon>Odonata</taxon>
        <taxon>Epiprocta</taxon>
        <taxon>Anisoptera</taxon>
        <taxon>Libelluloidea</taxon>
        <taxon>Libellulidae</taxon>
        <taxon>Ladona</taxon>
    </lineage>
</organism>
<dbReference type="GO" id="GO:0033211">
    <property type="term" value="P:adiponectin-activated signaling pathway"/>
    <property type="evidence" value="ECO:0007669"/>
    <property type="project" value="TreeGrafter"/>
</dbReference>
<evidence type="ECO:0000256" key="6">
    <source>
        <dbReference type="SAM" id="Phobius"/>
    </source>
</evidence>
<dbReference type="OrthoDB" id="5585746at2759"/>
<feature type="transmembrane region" description="Helical" evidence="6">
    <location>
        <begin position="57"/>
        <end position="77"/>
    </location>
</feature>
<dbReference type="InterPro" id="IPR004254">
    <property type="entry name" value="AdipoR/HlyIII-related"/>
</dbReference>
<keyword evidence="4 6" id="KW-1133">Transmembrane helix</keyword>
<dbReference type="GO" id="GO:0005886">
    <property type="term" value="C:plasma membrane"/>
    <property type="evidence" value="ECO:0007669"/>
    <property type="project" value="TreeGrafter"/>
</dbReference>
<name>A0A8K0KRJ2_LADFU</name>
<keyword evidence="5 6" id="KW-0472">Membrane</keyword>
<dbReference type="PANTHER" id="PTHR20855:SF52">
    <property type="entry name" value="ADIPONECTIN RECEPTOR PROTEIN"/>
    <property type="match status" value="1"/>
</dbReference>
<dbReference type="Pfam" id="PF03006">
    <property type="entry name" value="HlyIII"/>
    <property type="match status" value="2"/>
</dbReference>
<dbReference type="PANTHER" id="PTHR20855">
    <property type="entry name" value="ADIPOR/PROGESTIN RECEPTOR-RELATED"/>
    <property type="match status" value="1"/>
</dbReference>
<evidence type="ECO:0000313" key="8">
    <source>
        <dbReference type="Proteomes" id="UP000792457"/>
    </source>
</evidence>
<accession>A0A8K0KRJ2</accession>
<dbReference type="Proteomes" id="UP000792457">
    <property type="component" value="Unassembled WGS sequence"/>
</dbReference>
<evidence type="ECO:0000256" key="4">
    <source>
        <dbReference type="ARBA" id="ARBA00022989"/>
    </source>
</evidence>
<feature type="transmembrane region" description="Helical" evidence="6">
    <location>
        <begin position="141"/>
        <end position="161"/>
    </location>
</feature>
<dbReference type="GO" id="GO:0038023">
    <property type="term" value="F:signaling receptor activity"/>
    <property type="evidence" value="ECO:0007669"/>
    <property type="project" value="TreeGrafter"/>
</dbReference>
<reference evidence="7" key="1">
    <citation type="submission" date="2013-04" db="EMBL/GenBank/DDBJ databases">
        <authorList>
            <person name="Qu J."/>
            <person name="Murali S.C."/>
            <person name="Bandaranaike D."/>
            <person name="Bellair M."/>
            <person name="Blankenburg K."/>
            <person name="Chao H."/>
            <person name="Dinh H."/>
            <person name="Doddapaneni H."/>
            <person name="Downs B."/>
            <person name="Dugan-Rocha S."/>
            <person name="Elkadiri S."/>
            <person name="Gnanaolivu R.D."/>
            <person name="Hernandez B."/>
            <person name="Javaid M."/>
            <person name="Jayaseelan J.C."/>
            <person name="Lee S."/>
            <person name="Li M."/>
            <person name="Ming W."/>
            <person name="Munidasa M."/>
            <person name="Muniz J."/>
            <person name="Nguyen L."/>
            <person name="Ongeri F."/>
            <person name="Osuji N."/>
            <person name="Pu L.-L."/>
            <person name="Puazo M."/>
            <person name="Qu C."/>
            <person name="Quiroz J."/>
            <person name="Raj R."/>
            <person name="Weissenberger G."/>
            <person name="Xin Y."/>
            <person name="Zou X."/>
            <person name="Han Y."/>
            <person name="Richards S."/>
            <person name="Worley K."/>
            <person name="Muzny D."/>
            <person name="Gibbs R."/>
        </authorList>
    </citation>
    <scope>NUCLEOTIDE SEQUENCE</scope>
    <source>
        <strain evidence="7">Sampled in the wild</strain>
    </source>
</reference>